<evidence type="ECO:0000313" key="1">
    <source>
        <dbReference type="EMBL" id="CAL4154400.1"/>
    </source>
</evidence>
<dbReference type="Proteomes" id="UP001497623">
    <property type="component" value="Unassembled WGS sequence"/>
</dbReference>
<evidence type="ECO:0000313" key="2">
    <source>
        <dbReference type="Proteomes" id="UP001497623"/>
    </source>
</evidence>
<feature type="non-terminal residue" evidence="1">
    <location>
        <position position="122"/>
    </location>
</feature>
<organism evidence="1 2">
    <name type="scientific">Meganyctiphanes norvegica</name>
    <name type="common">Northern krill</name>
    <name type="synonym">Thysanopoda norvegica</name>
    <dbReference type="NCBI Taxonomy" id="48144"/>
    <lineage>
        <taxon>Eukaryota</taxon>
        <taxon>Metazoa</taxon>
        <taxon>Ecdysozoa</taxon>
        <taxon>Arthropoda</taxon>
        <taxon>Crustacea</taxon>
        <taxon>Multicrustacea</taxon>
        <taxon>Malacostraca</taxon>
        <taxon>Eumalacostraca</taxon>
        <taxon>Eucarida</taxon>
        <taxon>Euphausiacea</taxon>
        <taxon>Euphausiidae</taxon>
        <taxon>Meganyctiphanes</taxon>
    </lineage>
</organism>
<reference evidence="1 2" key="1">
    <citation type="submission" date="2024-05" db="EMBL/GenBank/DDBJ databases">
        <authorList>
            <person name="Wallberg A."/>
        </authorList>
    </citation>
    <scope>NUCLEOTIDE SEQUENCE [LARGE SCALE GENOMIC DNA]</scope>
</reference>
<gene>
    <name evidence="1" type="ORF">MNOR_LOCUS31338</name>
</gene>
<dbReference type="AlphaFoldDB" id="A0AAV2S2D3"/>
<accession>A0AAV2S2D3</accession>
<keyword evidence="2" id="KW-1185">Reference proteome</keyword>
<name>A0AAV2S2D3_MEGNR</name>
<comment type="caution">
    <text evidence="1">The sequence shown here is derived from an EMBL/GenBank/DDBJ whole genome shotgun (WGS) entry which is preliminary data.</text>
</comment>
<feature type="non-terminal residue" evidence="1">
    <location>
        <position position="1"/>
    </location>
</feature>
<dbReference type="EMBL" id="CAXKWB010040184">
    <property type="protein sequence ID" value="CAL4154400.1"/>
    <property type="molecule type" value="Genomic_DNA"/>
</dbReference>
<sequence length="122" mass="14290">VTDDLKAQEDIRLLSDMEEDAQLGHVDFVDKLWRVSRKVDFAECEEFVKVRDLSMQNECGERPYQCNRGDLGRSHNCIYNIRGSEHDTRMEQAEIEDWAIMEPYAVGEKGYQTEQIRAMTKQ</sequence>
<protein>
    <submittedName>
        <fullName evidence="1">Uncharacterized protein</fullName>
    </submittedName>
</protein>
<proteinExistence type="predicted"/>